<reference evidence="1" key="2">
    <citation type="submission" date="2021-10" db="EMBL/GenBank/DDBJ databases">
        <authorList>
            <person name="Piombo E."/>
        </authorList>
    </citation>
    <scope>NUCLEOTIDE SEQUENCE</scope>
</reference>
<dbReference type="EMBL" id="CADEHS020000011">
    <property type="protein sequence ID" value="CAG9947022.1"/>
    <property type="molecule type" value="Genomic_DNA"/>
</dbReference>
<name>A0ACA9U1L8_BIOOC</name>
<accession>A0ACA9U1L8</accession>
<sequence>MDILRLPGVELPKATAHENRLRYLVEQAGKCNENWKRNEHKVGGELHQCSTTKLHEQILAEFRTQYIPKVLQWLHNRKLAIARPHLRDTCWLKEGSISTSNGVFAVVIPLPFEEHCEVQYQAKKDDLTTREPLEWQNPILLPENSALILLSGSIKFILIDIEVTKSPDPDSKVGRQDHMEE</sequence>
<gene>
    <name evidence="1" type="ORF">CRV2_00013133</name>
</gene>
<protein>
    <submittedName>
        <fullName evidence="1">Uncharacterized protein</fullName>
    </submittedName>
</protein>
<evidence type="ECO:0000313" key="1">
    <source>
        <dbReference type="EMBL" id="CAG9947022.1"/>
    </source>
</evidence>
<dbReference type="Proteomes" id="UP000836387">
    <property type="component" value="Unassembled WGS sequence"/>
</dbReference>
<proteinExistence type="predicted"/>
<reference evidence="1" key="1">
    <citation type="submission" date="2020-04" db="EMBL/GenBank/DDBJ databases">
        <authorList>
            <person name="Broberg M."/>
        </authorList>
    </citation>
    <scope>NUCLEOTIDE SEQUENCE</scope>
</reference>
<keyword evidence="2" id="KW-1185">Reference proteome</keyword>
<evidence type="ECO:0000313" key="2">
    <source>
        <dbReference type="Proteomes" id="UP000836387"/>
    </source>
</evidence>
<comment type="caution">
    <text evidence="1">The sequence shown here is derived from an EMBL/GenBank/DDBJ whole genome shotgun (WGS) entry which is preliminary data.</text>
</comment>
<organism evidence="1 2">
    <name type="scientific">Clonostachys rosea f. rosea IK726</name>
    <dbReference type="NCBI Taxonomy" id="1349383"/>
    <lineage>
        <taxon>Eukaryota</taxon>
        <taxon>Fungi</taxon>
        <taxon>Dikarya</taxon>
        <taxon>Ascomycota</taxon>
        <taxon>Pezizomycotina</taxon>
        <taxon>Sordariomycetes</taxon>
        <taxon>Hypocreomycetidae</taxon>
        <taxon>Hypocreales</taxon>
        <taxon>Bionectriaceae</taxon>
        <taxon>Clonostachys</taxon>
    </lineage>
</organism>